<organism evidence="7 8">
    <name type="scientific">Truncatella angustata</name>
    <dbReference type="NCBI Taxonomy" id="152316"/>
    <lineage>
        <taxon>Eukaryota</taxon>
        <taxon>Fungi</taxon>
        <taxon>Dikarya</taxon>
        <taxon>Ascomycota</taxon>
        <taxon>Pezizomycotina</taxon>
        <taxon>Sordariomycetes</taxon>
        <taxon>Xylariomycetidae</taxon>
        <taxon>Amphisphaeriales</taxon>
        <taxon>Sporocadaceae</taxon>
        <taxon>Truncatella</taxon>
    </lineage>
</organism>
<reference evidence="7" key="1">
    <citation type="journal article" date="2021" name="Nat. Commun.">
        <title>Genetic determinants of endophytism in the Arabidopsis root mycobiome.</title>
        <authorList>
            <person name="Mesny F."/>
            <person name="Miyauchi S."/>
            <person name="Thiergart T."/>
            <person name="Pickel B."/>
            <person name="Atanasova L."/>
            <person name="Karlsson M."/>
            <person name="Huettel B."/>
            <person name="Barry K.W."/>
            <person name="Haridas S."/>
            <person name="Chen C."/>
            <person name="Bauer D."/>
            <person name="Andreopoulos W."/>
            <person name="Pangilinan J."/>
            <person name="LaButti K."/>
            <person name="Riley R."/>
            <person name="Lipzen A."/>
            <person name="Clum A."/>
            <person name="Drula E."/>
            <person name="Henrissat B."/>
            <person name="Kohler A."/>
            <person name="Grigoriev I.V."/>
            <person name="Martin F.M."/>
            <person name="Hacquard S."/>
        </authorList>
    </citation>
    <scope>NUCLEOTIDE SEQUENCE</scope>
    <source>
        <strain evidence="7">MPI-SDFR-AT-0073</strain>
    </source>
</reference>
<dbReference type="PANTHER" id="PTHR43791">
    <property type="entry name" value="PERMEASE-RELATED"/>
    <property type="match status" value="1"/>
</dbReference>
<evidence type="ECO:0000313" key="7">
    <source>
        <dbReference type="EMBL" id="KAH6645686.1"/>
    </source>
</evidence>
<protein>
    <submittedName>
        <fullName evidence="7">Major facilitator superfamily domain-containing protein</fullName>
    </submittedName>
</protein>
<dbReference type="InterPro" id="IPR036259">
    <property type="entry name" value="MFS_trans_sf"/>
</dbReference>
<dbReference type="PANTHER" id="PTHR43791:SF92">
    <property type="entry name" value="AGL026WP"/>
    <property type="match status" value="1"/>
</dbReference>
<feature type="transmembrane region" description="Helical" evidence="6">
    <location>
        <begin position="279"/>
        <end position="301"/>
    </location>
</feature>
<dbReference type="OrthoDB" id="2250022at2759"/>
<dbReference type="Proteomes" id="UP000758603">
    <property type="component" value="Unassembled WGS sequence"/>
</dbReference>
<feature type="transmembrane region" description="Helical" evidence="6">
    <location>
        <begin position="313"/>
        <end position="334"/>
    </location>
</feature>
<dbReference type="InterPro" id="IPR011701">
    <property type="entry name" value="MFS"/>
</dbReference>
<comment type="caution">
    <text evidence="7">The sequence shown here is derived from an EMBL/GenBank/DDBJ whole genome shotgun (WGS) entry which is preliminary data.</text>
</comment>
<evidence type="ECO:0000256" key="3">
    <source>
        <dbReference type="ARBA" id="ARBA00022692"/>
    </source>
</evidence>
<dbReference type="Pfam" id="PF07690">
    <property type="entry name" value="MFS_1"/>
    <property type="match status" value="2"/>
</dbReference>
<evidence type="ECO:0000313" key="8">
    <source>
        <dbReference type="Proteomes" id="UP000758603"/>
    </source>
</evidence>
<feature type="transmembrane region" description="Helical" evidence="6">
    <location>
        <begin position="405"/>
        <end position="426"/>
    </location>
</feature>
<dbReference type="GO" id="GO:0022857">
    <property type="term" value="F:transmembrane transporter activity"/>
    <property type="evidence" value="ECO:0007669"/>
    <property type="project" value="InterPro"/>
</dbReference>
<feature type="transmembrane region" description="Helical" evidence="6">
    <location>
        <begin position="340"/>
        <end position="360"/>
    </location>
</feature>
<sequence>MERQLVHKIDLRILPFVLVIYICNYLDRNSITQARLYGMQTDTRTDGALWNTAISIFSGGCIAMQLPSPLIMAKLPPSIFLPCCMLLWAVVSGCTAATNSPGSLFAVRFFLGIVEAPFFPGAIYFVMLVYQTRNRYSHSPPGKRHRPLQCLCWPAFGRYLVGYAWKNVARELAMVVHYRRAHAIAVALLAMLSLPNYPATSKWLNEDEKTIAQARLIKDMGAEDSTEDEDTSVLCTLVAPVKDYRVWIFACMQMATTASISYSHFFLTLIKELGFSDNLLVLLLTSPPYLFAFFWSIGFSWHADRSQKRSPYASISILTAMGSTIVLIAVPYHYQWVRYAFTFPLTAGIFGVYSTTYAWLPSTILMPRTKRAASIGLTNLCANIASLFGNYFWLDQYEPTFQVSWGILLAFQFLCFSCIMSLRYILKRSNRKFEELGSRFSESDTADLTGLRPIERNAVIGGFRYIT</sequence>
<evidence type="ECO:0000256" key="6">
    <source>
        <dbReference type="SAM" id="Phobius"/>
    </source>
</evidence>
<evidence type="ECO:0000256" key="5">
    <source>
        <dbReference type="ARBA" id="ARBA00023136"/>
    </source>
</evidence>
<dbReference type="GO" id="GO:0016020">
    <property type="term" value="C:membrane"/>
    <property type="evidence" value="ECO:0007669"/>
    <property type="project" value="UniProtKB-SubCell"/>
</dbReference>
<feature type="transmembrane region" description="Helical" evidence="6">
    <location>
        <begin position="105"/>
        <end position="130"/>
    </location>
</feature>
<proteinExistence type="predicted"/>
<evidence type="ECO:0000256" key="2">
    <source>
        <dbReference type="ARBA" id="ARBA00022448"/>
    </source>
</evidence>
<keyword evidence="3 6" id="KW-0812">Transmembrane</keyword>
<evidence type="ECO:0000256" key="4">
    <source>
        <dbReference type="ARBA" id="ARBA00022989"/>
    </source>
</evidence>
<name>A0A9P8RM74_9PEZI</name>
<dbReference type="RefSeq" id="XP_045952200.1">
    <property type="nucleotide sequence ID" value="XM_046108426.1"/>
</dbReference>
<feature type="transmembrane region" description="Helical" evidence="6">
    <location>
        <begin position="246"/>
        <end position="267"/>
    </location>
</feature>
<dbReference type="GeneID" id="70137317"/>
<keyword evidence="8" id="KW-1185">Reference proteome</keyword>
<gene>
    <name evidence="7" type="ORF">BKA67DRAFT_664707</name>
</gene>
<feature type="transmembrane region" description="Helical" evidence="6">
    <location>
        <begin position="47"/>
        <end position="67"/>
    </location>
</feature>
<dbReference type="EMBL" id="JAGPXC010000011">
    <property type="protein sequence ID" value="KAH6645686.1"/>
    <property type="molecule type" value="Genomic_DNA"/>
</dbReference>
<dbReference type="AlphaFoldDB" id="A0A9P8RM74"/>
<dbReference type="SUPFAM" id="SSF103473">
    <property type="entry name" value="MFS general substrate transporter"/>
    <property type="match status" value="1"/>
</dbReference>
<keyword evidence="4 6" id="KW-1133">Transmembrane helix</keyword>
<comment type="subcellular location">
    <subcellularLocation>
        <location evidence="1">Membrane</location>
        <topology evidence="1">Multi-pass membrane protein</topology>
    </subcellularLocation>
</comment>
<keyword evidence="2" id="KW-0813">Transport</keyword>
<evidence type="ECO:0000256" key="1">
    <source>
        <dbReference type="ARBA" id="ARBA00004141"/>
    </source>
</evidence>
<accession>A0A9P8RM74</accession>
<feature type="transmembrane region" description="Helical" evidence="6">
    <location>
        <begin position="372"/>
        <end position="393"/>
    </location>
</feature>
<dbReference type="Gene3D" id="1.20.1250.20">
    <property type="entry name" value="MFS general substrate transporter like domains"/>
    <property type="match status" value="2"/>
</dbReference>
<keyword evidence="5 6" id="KW-0472">Membrane</keyword>